<keyword evidence="9 11" id="KW-0807">Transducer</keyword>
<keyword evidence="2" id="KW-1003">Cell membrane</keyword>
<evidence type="ECO:0000256" key="9">
    <source>
        <dbReference type="ARBA" id="ARBA00023224"/>
    </source>
</evidence>
<keyword evidence="5 11" id="KW-0552">Olfaction</keyword>
<feature type="transmembrane region" description="Helical" evidence="11">
    <location>
        <begin position="123"/>
        <end position="145"/>
    </location>
</feature>
<dbReference type="AlphaFoldDB" id="A0A5H2X9R9"/>
<keyword evidence="3 11" id="KW-0716">Sensory transduction</keyword>
<reference evidence="12" key="1">
    <citation type="journal article" date="2019" name="Comp. Biochem. Physiol. B, Biochem. Mol. Biol.">
        <title>Functional characterization of olfactory receptors in three Dacini fruit flies (Diptera: Tephritidae) that respond to 1-nonanol analogs as components in the rectal glands.</title>
        <authorList>
            <person name="Ono H."/>
            <person name="Miyazaki H."/>
            <person name="Mitsuno H."/>
            <person name="Ozaki K."/>
            <person name="Kanzaki R."/>
            <person name="Nishida R."/>
        </authorList>
    </citation>
    <scope>NUCLEOTIDE SEQUENCE</scope>
    <source>
        <tissue evidence="12">Chemosensory organs</tissue>
    </source>
</reference>
<dbReference type="EMBL" id="FX986108">
    <property type="protein sequence ID" value="BBL77964.1"/>
    <property type="molecule type" value="mRNA"/>
</dbReference>
<sequence length="384" mass="44008">MNAIERNTNFARFTAGPVRYLKFFGILLQQPEIPRSKYQRILIVVTIALMFLHQIGYILEPGRTFAEQSAAAGLLNYTTVSGGKILFLVYNRRLLLRNHCQLAALYPSAAVERHYKLEHYLRIYAHVQTLLYNFFKYILIVYLTYPIMQSFYDLWSSGVYSYIMPTLFWYPVPLEQSLFVYIVYLLFACFCSFCAAFIILSADLCLFSSVSQLMLHLDLLAQRIKELQPAEEGSLNALKSIIEYHQQILTIAKDVNSIFAPSILFSLASSSFILCFSAYQLLDDVSFVFALKVFLLLGYEMKQVVITCYYGDKLMDSSANLFTAVYAHNWTDGSPVYKRLVLFMMVRTYRPIALNVAGISDVSLITLKQVLSTAYQIFTVLKTT</sequence>
<evidence type="ECO:0000256" key="2">
    <source>
        <dbReference type="ARBA" id="ARBA00022475"/>
    </source>
</evidence>
<feature type="transmembrane region" description="Helical" evidence="11">
    <location>
        <begin position="178"/>
        <end position="207"/>
    </location>
</feature>
<evidence type="ECO:0000256" key="11">
    <source>
        <dbReference type="RuleBase" id="RU351113"/>
    </source>
</evidence>
<evidence type="ECO:0000313" key="12">
    <source>
        <dbReference type="EMBL" id="BBL77964.1"/>
    </source>
</evidence>
<name>A0A5H2X9R9_BACLA</name>
<dbReference type="Pfam" id="PF02949">
    <property type="entry name" value="7tm_6"/>
    <property type="match status" value="1"/>
</dbReference>
<comment type="subunit">
    <text evidence="10">Interacts with Orco. Complexes exist early in the endomembrane system in olfactory sensory neurons (OSNs), coupling these complexes to the conserved ciliary trafficking pathway.</text>
</comment>
<feature type="transmembrane region" description="Helical" evidence="11">
    <location>
        <begin position="41"/>
        <end position="59"/>
    </location>
</feature>
<dbReference type="GO" id="GO:0007165">
    <property type="term" value="P:signal transduction"/>
    <property type="evidence" value="ECO:0007669"/>
    <property type="project" value="UniProtKB-KW"/>
</dbReference>
<gene>
    <name evidence="12" type="primary">BlatOR92a</name>
</gene>
<feature type="transmembrane region" description="Helical" evidence="11">
    <location>
        <begin position="258"/>
        <end position="279"/>
    </location>
</feature>
<keyword evidence="7 11" id="KW-0472">Membrane</keyword>
<dbReference type="PANTHER" id="PTHR21137:SF44">
    <property type="entry name" value="ODORANT RECEPTOR 13A-RELATED"/>
    <property type="match status" value="1"/>
</dbReference>
<evidence type="ECO:0000256" key="8">
    <source>
        <dbReference type="ARBA" id="ARBA00023170"/>
    </source>
</evidence>
<dbReference type="GO" id="GO:0005549">
    <property type="term" value="F:odorant binding"/>
    <property type="evidence" value="ECO:0007669"/>
    <property type="project" value="InterPro"/>
</dbReference>
<dbReference type="GO" id="GO:0004984">
    <property type="term" value="F:olfactory receptor activity"/>
    <property type="evidence" value="ECO:0007669"/>
    <property type="project" value="InterPro"/>
</dbReference>
<evidence type="ECO:0000256" key="3">
    <source>
        <dbReference type="ARBA" id="ARBA00022606"/>
    </source>
</evidence>
<keyword evidence="4 11" id="KW-0812">Transmembrane</keyword>
<evidence type="ECO:0000256" key="1">
    <source>
        <dbReference type="ARBA" id="ARBA00004651"/>
    </source>
</evidence>
<evidence type="ECO:0000256" key="4">
    <source>
        <dbReference type="ARBA" id="ARBA00022692"/>
    </source>
</evidence>
<evidence type="ECO:0000256" key="5">
    <source>
        <dbReference type="ARBA" id="ARBA00022725"/>
    </source>
</evidence>
<comment type="similarity">
    <text evidence="11">Belongs to the insect chemoreceptor superfamily. Heteromeric odorant receptor channel (TC 1.A.69) family.</text>
</comment>
<evidence type="ECO:0000256" key="10">
    <source>
        <dbReference type="ARBA" id="ARBA00038679"/>
    </source>
</evidence>
<dbReference type="GO" id="GO:0005886">
    <property type="term" value="C:plasma membrane"/>
    <property type="evidence" value="ECO:0007669"/>
    <property type="project" value="UniProtKB-SubCell"/>
</dbReference>
<comment type="subcellular location">
    <subcellularLocation>
        <location evidence="1 11">Cell membrane</location>
        <topology evidence="1 11">Multi-pass membrane protein</topology>
    </subcellularLocation>
</comment>
<evidence type="ECO:0000256" key="6">
    <source>
        <dbReference type="ARBA" id="ARBA00022989"/>
    </source>
</evidence>
<keyword evidence="8 11" id="KW-0675">Receptor</keyword>
<accession>A0A5H2X9R9</accession>
<evidence type="ECO:0000256" key="7">
    <source>
        <dbReference type="ARBA" id="ARBA00023136"/>
    </source>
</evidence>
<dbReference type="OrthoDB" id="6614360at2759"/>
<proteinExistence type="evidence at transcript level"/>
<comment type="caution">
    <text evidence="11">Lacks conserved residue(s) required for the propagation of feature annotation.</text>
</comment>
<organism evidence="12">
    <name type="scientific">Bactrocera latifrons</name>
    <name type="common">Malaysian fruit fly</name>
    <name type="synonym">Chaetodacus latifrons</name>
    <dbReference type="NCBI Taxonomy" id="174628"/>
    <lineage>
        <taxon>Eukaryota</taxon>
        <taxon>Metazoa</taxon>
        <taxon>Ecdysozoa</taxon>
        <taxon>Arthropoda</taxon>
        <taxon>Hexapoda</taxon>
        <taxon>Insecta</taxon>
        <taxon>Pterygota</taxon>
        <taxon>Neoptera</taxon>
        <taxon>Endopterygota</taxon>
        <taxon>Diptera</taxon>
        <taxon>Brachycera</taxon>
        <taxon>Muscomorpha</taxon>
        <taxon>Tephritoidea</taxon>
        <taxon>Tephritidae</taxon>
        <taxon>Bactrocera</taxon>
        <taxon>Bactrocera</taxon>
    </lineage>
</organism>
<dbReference type="InterPro" id="IPR004117">
    <property type="entry name" value="7tm6_olfct_rcpt"/>
</dbReference>
<dbReference type="PANTHER" id="PTHR21137">
    <property type="entry name" value="ODORANT RECEPTOR"/>
    <property type="match status" value="1"/>
</dbReference>
<keyword evidence="6 11" id="KW-1133">Transmembrane helix</keyword>
<protein>
    <recommendedName>
        <fullName evidence="11">Odorant receptor</fullName>
    </recommendedName>
</protein>